<accession>A0A8X7QHG5</accession>
<dbReference type="EMBL" id="JAAMPC010000013">
    <property type="protein sequence ID" value="KAG2269638.1"/>
    <property type="molecule type" value="Genomic_DNA"/>
</dbReference>
<sequence length="153" mass="16908">MSIDHTKKKTGTLALSSVSSSKVFMGYDIQPTIDYFNWLGSNPEIANLVNVDVVTKAETITIREIFSYIKQKSAKALFGCMATIDDVMCYSSWYYIACSDCKTKATIGPSLMCPKCGNVNVISVAHDRYLAKIFVYDNNDQAVFSLLGDAGRE</sequence>
<comment type="caution">
    <text evidence="1">The sequence shown here is derived from an EMBL/GenBank/DDBJ whole genome shotgun (WGS) entry which is preliminary data.</text>
</comment>
<dbReference type="Gene3D" id="2.40.50.140">
    <property type="entry name" value="Nucleic acid-binding proteins"/>
    <property type="match status" value="1"/>
</dbReference>
<reference evidence="1 2" key="1">
    <citation type="submission" date="2020-02" db="EMBL/GenBank/DDBJ databases">
        <authorList>
            <person name="Ma Q."/>
            <person name="Huang Y."/>
            <person name="Song X."/>
            <person name="Pei D."/>
        </authorList>
    </citation>
    <scope>NUCLEOTIDE SEQUENCE [LARGE SCALE GENOMIC DNA]</scope>
    <source>
        <strain evidence="1">Sxm20200214</strain>
        <tissue evidence="1">Leaf</tissue>
    </source>
</reference>
<evidence type="ECO:0000313" key="1">
    <source>
        <dbReference type="EMBL" id="KAG2269638.1"/>
    </source>
</evidence>
<organism evidence="1 2">
    <name type="scientific">Brassica carinata</name>
    <name type="common">Ethiopian mustard</name>
    <name type="synonym">Abyssinian cabbage</name>
    <dbReference type="NCBI Taxonomy" id="52824"/>
    <lineage>
        <taxon>Eukaryota</taxon>
        <taxon>Viridiplantae</taxon>
        <taxon>Streptophyta</taxon>
        <taxon>Embryophyta</taxon>
        <taxon>Tracheophyta</taxon>
        <taxon>Spermatophyta</taxon>
        <taxon>Magnoliopsida</taxon>
        <taxon>eudicotyledons</taxon>
        <taxon>Gunneridae</taxon>
        <taxon>Pentapetalae</taxon>
        <taxon>rosids</taxon>
        <taxon>malvids</taxon>
        <taxon>Brassicales</taxon>
        <taxon>Brassicaceae</taxon>
        <taxon>Brassiceae</taxon>
        <taxon>Brassica</taxon>
    </lineage>
</organism>
<evidence type="ECO:0000313" key="2">
    <source>
        <dbReference type="Proteomes" id="UP000886595"/>
    </source>
</evidence>
<dbReference type="OrthoDB" id="10436903at2759"/>
<proteinExistence type="predicted"/>
<dbReference type="AlphaFoldDB" id="A0A8X7QHG5"/>
<protein>
    <recommendedName>
        <fullName evidence="3">Replication factor A C-terminal domain-containing protein</fullName>
    </recommendedName>
</protein>
<dbReference type="SUPFAM" id="SSF50249">
    <property type="entry name" value="Nucleic acid-binding proteins"/>
    <property type="match status" value="1"/>
</dbReference>
<keyword evidence="2" id="KW-1185">Reference proteome</keyword>
<dbReference type="Proteomes" id="UP000886595">
    <property type="component" value="Unassembled WGS sequence"/>
</dbReference>
<dbReference type="InterPro" id="IPR012340">
    <property type="entry name" value="NA-bd_OB-fold"/>
</dbReference>
<gene>
    <name evidence="1" type="ORF">Bca52824_064193</name>
</gene>
<name>A0A8X7QHG5_BRACI</name>
<evidence type="ECO:0008006" key="3">
    <source>
        <dbReference type="Google" id="ProtNLM"/>
    </source>
</evidence>